<evidence type="ECO:0000256" key="3">
    <source>
        <dbReference type="ARBA" id="ARBA00022837"/>
    </source>
</evidence>
<evidence type="ECO:0000256" key="1">
    <source>
        <dbReference type="ARBA" id="ARBA00022723"/>
    </source>
</evidence>
<dbReference type="PROSITE" id="PS00018">
    <property type="entry name" value="EF_HAND_1"/>
    <property type="match status" value="5"/>
</dbReference>
<dbReference type="InterPro" id="IPR035892">
    <property type="entry name" value="C2_domain_sf"/>
</dbReference>
<evidence type="ECO:0000256" key="2">
    <source>
        <dbReference type="ARBA" id="ARBA00022737"/>
    </source>
</evidence>
<feature type="compositionally biased region" description="Polar residues" evidence="4">
    <location>
        <begin position="191"/>
        <end position="200"/>
    </location>
</feature>
<feature type="compositionally biased region" description="Basic and acidic residues" evidence="4">
    <location>
        <begin position="1"/>
        <end position="10"/>
    </location>
</feature>
<dbReference type="InterPro" id="IPR018247">
    <property type="entry name" value="EF_Hand_1_Ca_BS"/>
</dbReference>
<feature type="domain" description="EF-hand" evidence="6">
    <location>
        <begin position="543"/>
        <end position="578"/>
    </location>
</feature>
<dbReference type="PROSITE" id="PS50004">
    <property type="entry name" value="C2"/>
    <property type="match status" value="1"/>
</dbReference>
<protein>
    <recommendedName>
        <fullName evidence="9">Calmodulin</fullName>
    </recommendedName>
</protein>
<accession>A0AAD3H3C2</accession>
<dbReference type="FunFam" id="1.10.238.10:FF:000003">
    <property type="entry name" value="Calmodulin A"/>
    <property type="match status" value="1"/>
</dbReference>
<keyword evidence="3" id="KW-0106">Calcium</keyword>
<dbReference type="CDD" id="cd00051">
    <property type="entry name" value="EFh"/>
    <property type="match status" value="2"/>
</dbReference>
<evidence type="ECO:0000259" key="5">
    <source>
        <dbReference type="PROSITE" id="PS50004"/>
    </source>
</evidence>
<gene>
    <name evidence="7" type="ORF">CTEN210_05543</name>
</gene>
<keyword evidence="2" id="KW-0677">Repeat</keyword>
<dbReference type="SMART" id="SM00239">
    <property type="entry name" value="C2"/>
    <property type="match status" value="1"/>
</dbReference>
<dbReference type="GO" id="GO:0005509">
    <property type="term" value="F:calcium ion binding"/>
    <property type="evidence" value="ECO:0007669"/>
    <property type="project" value="InterPro"/>
</dbReference>
<name>A0AAD3H3C2_9STRA</name>
<dbReference type="PANTHER" id="PTHR45942">
    <property type="entry name" value="PROTEIN PHOSPATASE 3 REGULATORY SUBUNIT B ALPHA ISOFORM TYPE 1"/>
    <property type="match status" value="1"/>
</dbReference>
<evidence type="ECO:0000256" key="4">
    <source>
        <dbReference type="SAM" id="MobiDB-lite"/>
    </source>
</evidence>
<dbReference type="PROSITE" id="PS50222">
    <property type="entry name" value="EF_HAND_2"/>
    <property type="match status" value="5"/>
</dbReference>
<feature type="domain" description="C2" evidence="5">
    <location>
        <begin position="266"/>
        <end position="380"/>
    </location>
</feature>
<evidence type="ECO:0000313" key="8">
    <source>
        <dbReference type="Proteomes" id="UP001054902"/>
    </source>
</evidence>
<dbReference type="Gene3D" id="2.60.40.150">
    <property type="entry name" value="C2 domain"/>
    <property type="match status" value="1"/>
</dbReference>
<dbReference type="SUPFAM" id="SSF47473">
    <property type="entry name" value="EF-hand"/>
    <property type="match status" value="2"/>
</dbReference>
<dbReference type="InterPro" id="IPR011992">
    <property type="entry name" value="EF-hand-dom_pair"/>
</dbReference>
<sequence length="696" mass="76548">MSETIVRDNRFVSLDPPGRRNSSFTSDRNRRRPPPSIAPPNGPPVGGQYRMPTKPPSANGPDISRRHSIGAPMNLNRNLDGQMHGRNFETRPNRPPPSSPYNMASIHSPLHLNSQSSVMPMNPMAFGNPGMSPARNGFAPNMKLGQPPRGPPPGMVNVLQGIRPNMNPPLHVNTSPAHGTLDQVEIAGSRSPHSQLSAASMTPKGPGRFDSRKQQNTPSGAPLPSTARDPRINLASTPISNMKSKYPNSPYPTDISQLGPPPADVVSFKPPFSIEPMKPFGKLILTVIRGKSLKAGIGTLGPANPYVKLKVGNNEVKTPVHTEGGKNPSWNKTFEFEITTEKNMEIEIFDEEPVGKDRFMGKASVSILDWMALKTFEGNIEVIDNQGSLAGDLVLKADFHTEDDIQSKPKSKAEAKSKSSEFSDQDILDAFRSFDLDKNNYVGAAELRHVLVNIGERVTDEEVDEMIRMVDKDGDGQVSFDEFYKMVTGGKSAPHGLGRGGKHGMMAQGSQSSSLSLQAAAHARDSKRKLLEDFAREKNLKPESIKKAHKRYISIDKNNTGLIDYIEFCDMLQLDPDYECEVVFSQYDYRKSGMIDAKEVLIALANFTGAGKEDKLKFAFLLFDEDNNGVITKNELVNILKANHMAKTTAEVNRKAETIMAQVDKNGDGVLSFDEFVTISKKFPNILFPSMSKRKI</sequence>
<dbReference type="SUPFAM" id="SSF49562">
    <property type="entry name" value="C2 domain (Calcium/lipid-binding domain, CaLB)"/>
    <property type="match status" value="1"/>
</dbReference>
<feature type="region of interest" description="Disordered" evidence="4">
    <location>
        <begin position="187"/>
        <end position="232"/>
    </location>
</feature>
<organism evidence="7 8">
    <name type="scientific">Chaetoceros tenuissimus</name>
    <dbReference type="NCBI Taxonomy" id="426638"/>
    <lineage>
        <taxon>Eukaryota</taxon>
        <taxon>Sar</taxon>
        <taxon>Stramenopiles</taxon>
        <taxon>Ochrophyta</taxon>
        <taxon>Bacillariophyta</taxon>
        <taxon>Coscinodiscophyceae</taxon>
        <taxon>Chaetocerotophycidae</taxon>
        <taxon>Chaetocerotales</taxon>
        <taxon>Chaetocerotaceae</taxon>
        <taxon>Chaetoceros</taxon>
    </lineage>
</organism>
<dbReference type="Gene3D" id="1.10.238.10">
    <property type="entry name" value="EF-hand"/>
    <property type="match status" value="2"/>
</dbReference>
<dbReference type="InterPro" id="IPR002048">
    <property type="entry name" value="EF_hand_dom"/>
</dbReference>
<keyword evidence="1" id="KW-0479">Metal-binding</keyword>
<dbReference type="Proteomes" id="UP001054902">
    <property type="component" value="Unassembled WGS sequence"/>
</dbReference>
<feature type="domain" description="EF-hand" evidence="6">
    <location>
        <begin position="611"/>
        <end position="646"/>
    </location>
</feature>
<feature type="domain" description="EF-hand" evidence="6">
    <location>
        <begin position="458"/>
        <end position="493"/>
    </location>
</feature>
<proteinExistence type="predicted"/>
<dbReference type="EMBL" id="BLLK01000032">
    <property type="protein sequence ID" value="GFH49067.1"/>
    <property type="molecule type" value="Genomic_DNA"/>
</dbReference>
<keyword evidence="8" id="KW-1185">Reference proteome</keyword>
<reference evidence="7 8" key="1">
    <citation type="journal article" date="2021" name="Sci. Rep.">
        <title>The genome of the diatom Chaetoceros tenuissimus carries an ancient integrated fragment of an extant virus.</title>
        <authorList>
            <person name="Hongo Y."/>
            <person name="Kimura K."/>
            <person name="Takaki Y."/>
            <person name="Yoshida Y."/>
            <person name="Baba S."/>
            <person name="Kobayashi G."/>
            <person name="Nagasaki K."/>
            <person name="Hano T."/>
            <person name="Tomaru Y."/>
        </authorList>
    </citation>
    <scope>NUCLEOTIDE SEQUENCE [LARGE SCALE GENOMIC DNA]</scope>
    <source>
        <strain evidence="7 8">NIES-3715</strain>
    </source>
</reference>
<evidence type="ECO:0000259" key="6">
    <source>
        <dbReference type="PROSITE" id="PS50222"/>
    </source>
</evidence>
<dbReference type="CDD" id="cd00030">
    <property type="entry name" value="C2"/>
    <property type="match status" value="1"/>
</dbReference>
<dbReference type="Pfam" id="PF00168">
    <property type="entry name" value="C2"/>
    <property type="match status" value="1"/>
</dbReference>
<feature type="domain" description="EF-hand" evidence="6">
    <location>
        <begin position="422"/>
        <end position="457"/>
    </location>
</feature>
<dbReference type="AlphaFoldDB" id="A0AAD3H3C2"/>
<evidence type="ECO:0008006" key="9">
    <source>
        <dbReference type="Google" id="ProtNLM"/>
    </source>
</evidence>
<dbReference type="InterPro" id="IPR000008">
    <property type="entry name" value="C2_dom"/>
</dbReference>
<comment type="caution">
    <text evidence="7">The sequence shown here is derived from an EMBL/GenBank/DDBJ whole genome shotgun (WGS) entry which is preliminary data.</text>
</comment>
<dbReference type="SMART" id="SM00054">
    <property type="entry name" value="EFh"/>
    <property type="match status" value="6"/>
</dbReference>
<dbReference type="PRINTS" id="PR00450">
    <property type="entry name" value="RECOVERIN"/>
</dbReference>
<feature type="compositionally biased region" description="Pro residues" evidence="4">
    <location>
        <begin position="34"/>
        <end position="43"/>
    </location>
</feature>
<feature type="domain" description="EF-hand" evidence="6">
    <location>
        <begin position="651"/>
        <end position="686"/>
    </location>
</feature>
<evidence type="ECO:0000313" key="7">
    <source>
        <dbReference type="EMBL" id="GFH49067.1"/>
    </source>
</evidence>
<dbReference type="Pfam" id="PF13499">
    <property type="entry name" value="EF-hand_7"/>
    <property type="match status" value="2"/>
</dbReference>
<feature type="region of interest" description="Disordered" evidence="4">
    <location>
        <begin position="1"/>
        <end position="98"/>
    </location>
</feature>